<evidence type="ECO:0000256" key="7">
    <source>
        <dbReference type="SAM" id="MobiDB-lite"/>
    </source>
</evidence>
<dbReference type="EMBL" id="GBEZ01021039">
    <property type="protein sequence ID" value="JAC65680.1"/>
    <property type="molecule type" value="Transcribed_RNA"/>
</dbReference>
<keyword evidence="3" id="KW-0378">Hydrolase</keyword>
<evidence type="ECO:0000256" key="6">
    <source>
        <dbReference type="PROSITE-ProRule" id="PRU00175"/>
    </source>
</evidence>
<dbReference type="PROSITE" id="PS51194">
    <property type="entry name" value="HELICASE_CTER"/>
    <property type="match status" value="1"/>
</dbReference>
<dbReference type="GO" id="GO:0005634">
    <property type="term" value="C:nucleus"/>
    <property type="evidence" value="ECO:0007669"/>
    <property type="project" value="TreeGrafter"/>
</dbReference>
<feature type="compositionally biased region" description="Low complexity" evidence="7">
    <location>
        <begin position="545"/>
        <end position="557"/>
    </location>
</feature>
<dbReference type="InterPro" id="IPR013083">
    <property type="entry name" value="Znf_RING/FYVE/PHD"/>
</dbReference>
<gene>
    <name evidence="11" type="primary">RAD16</name>
    <name evidence="11" type="ORF">TSPGSL018_15501</name>
</gene>
<evidence type="ECO:0000259" key="8">
    <source>
        <dbReference type="PROSITE" id="PS50089"/>
    </source>
</evidence>
<dbReference type="PROSITE" id="PS50089">
    <property type="entry name" value="ZF_RING_2"/>
    <property type="match status" value="1"/>
</dbReference>
<evidence type="ECO:0000259" key="9">
    <source>
        <dbReference type="PROSITE" id="PS51192"/>
    </source>
</evidence>
<evidence type="ECO:0000256" key="1">
    <source>
        <dbReference type="ARBA" id="ARBA00008438"/>
    </source>
</evidence>
<keyword evidence="6" id="KW-0479">Metal-binding</keyword>
<feature type="compositionally biased region" description="Low complexity" evidence="7">
    <location>
        <begin position="333"/>
        <end position="352"/>
    </location>
</feature>
<dbReference type="InterPro" id="IPR050628">
    <property type="entry name" value="SNF2_RAD54_helicase_TF"/>
</dbReference>
<evidence type="ECO:0000313" key="11">
    <source>
        <dbReference type="EMBL" id="JAC65680.1"/>
    </source>
</evidence>
<dbReference type="SMART" id="SM00184">
    <property type="entry name" value="RING"/>
    <property type="match status" value="1"/>
</dbReference>
<dbReference type="Pfam" id="PF00271">
    <property type="entry name" value="Helicase_C"/>
    <property type="match status" value="1"/>
</dbReference>
<feature type="compositionally biased region" description="Basic and acidic residues" evidence="7">
    <location>
        <begin position="317"/>
        <end position="326"/>
    </location>
</feature>
<dbReference type="PANTHER" id="PTHR45626:SF12">
    <property type="entry name" value="DNA REPAIR PROTEIN RAD16"/>
    <property type="match status" value="1"/>
</dbReference>
<dbReference type="GO" id="GO:0016787">
    <property type="term" value="F:hydrolase activity"/>
    <property type="evidence" value="ECO:0007669"/>
    <property type="project" value="UniProtKB-KW"/>
</dbReference>
<dbReference type="InterPro" id="IPR038718">
    <property type="entry name" value="SNF2-like_sf"/>
</dbReference>
<evidence type="ECO:0000256" key="3">
    <source>
        <dbReference type="ARBA" id="ARBA00022801"/>
    </source>
</evidence>
<keyword evidence="4" id="KW-0347">Helicase</keyword>
<feature type="region of interest" description="Disordered" evidence="7">
    <location>
        <begin position="493"/>
        <end position="589"/>
    </location>
</feature>
<feature type="region of interest" description="Disordered" evidence="7">
    <location>
        <begin position="1"/>
        <end position="238"/>
    </location>
</feature>
<dbReference type="GO" id="GO:0008270">
    <property type="term" value="F:zinc ion binding"/>
    <property type="evidence" value="ECO:0007669"/>
    <property type="project" value="UniProtKB-KW"/>
</dbReference>
<dbReference type="SMART" id="SM00490">
    <property type="entry name" value="HELICc"/>
    <property type="match status" value="1"/>
</dbReference>
<dbReference type="AlphaFoldDB" id="A0A061R4U2"/>
<name>A0A061R4U2_9CHLO</name>
<feature type="compositionally biased region" description="Polar residues" evidence="7">
    <location>
        <begin position="305"/>
        <end position="315"/>
    </location>
</feature>
<feature type="domain" description="RING-type" evidence="8">
    <location>
        <begin position="872"/>
        <end position="913"/>
    </location>
</feature>
<dbReference type="InterPro" id="IPR027417">
    <property type="entry name" value="P-loop_NTPase"/>
</dbReference>
<dbReference type="InterPro" id="IPR001650">
    <property type="entry name" value="Helicase_C-like"/>
</dbReference>
<proteinExistence type="inferred from homology"/>
<dbReference type="GO" id="GO:0006289">
    <property type="term" value="P:nucleotide-excision repair"/>
    <property type="evidence" value="ECO:0007669"/>
    <property type="project" value="TreeGrafter"/>
</dbReference>
<dbReference type="GO" id="GO:0005524">
    <property type="term" value="F:ATP binding"/>
    <property type="evidence" value="ECO:0007669"/>
    <property type="project" value="UniProtKB-KW"/>
</dbReference>
<feature type="domain" description="Helicase C-terminal" evidence="10">
    <location>
        <begin position="948"/>
        <end position="1112"/>
    </location>
</feature>
<dbReference type="SUPFAM" id="SSF57850">
    <property type="entry name" value="RING/U-box"/>
    <property type="match status" value="1"/>
</dbReference>
<dbReference type="PROSITE" id="PS51192">
    <property type="entry name" value="HELICASE_ATP_BIND_1"/>
    <property type="match status" value="1"/>
</dbReference>
<feature type="compositionally biased region" description="Low complexity" evidence="7">
    <location>
        <begin position="360"/>
        <end position="372"/>
    </location>
</feature>
<feature type="region of interest" description="Disordered" evidence="7">
    <location>
        <begin position="305"/>
        <end position="372"/>
    </location>
</feature>
<feature type="compositionally biased region" description="Acidic residues" evidence="7">
    <location>
        <begin position="134"/>
        <end position="168"/>
    </location>
</feature>
<feature type="compositionally biased region" description="Polar residues" evidence="7">
    <location>
        <begin position="68"/>
        <end position="80"/>
    </location>
</feature>
<dbReference type="InterPro" id="IPR000330">
    <property type="entry name" value="SNF2_N"/>
</dbReference>
<dbReference type="CDD" id="cd18793">
    <property type="entry name" value="SF2_C_SNF"/>
    <property type="match status" value="1"/>
</dbReference>
<feature type="compositionally biased region" description="Basic residues" evidence="7">
    <location>
        <begin position="571"/>
        <end position="582"/>
    </location>
</feature>
<dbReference type="PANTHER" id="PTHR45626">
    <property type="entry name" value="TRANSCRIPTION TERMINATION FACTOR 2-RELATED"/>
    <property type="match status" value="1"/>
</dbReference>
<keyword evidence="6" id="KW-0863">Zinc-finger</keyword>
<feature type="compositionally biased region" description="Polar residues" evidence="7">
    <location>
        <begin position="87"/>
        <end position="110"/>
    </location>
</feature>
<dbReference type="Pfam" id="PF00176">
    <property type="entry name" value="SNF2-rel_dom"/>
    <property type="match status" value="3"/>
</dbReference>
<reference evidence="11" key="1">
    <citation type="submission" date="2014-05" db="EMBL/GenBank/DDBJ databases">
        <title>The transcriptome of the halophilic microalga Tetraselmis sp. GSL018 isolated from the Great Salt Lake, Utah.</title>
        <authorList>
            <person name="Jinkerson R.E."/>
            <person name="D'Adamo S."/>
            <person name="Posewitz M.C."/>
        </authorList>
    </citation>
    <scope>NUCLEOTIDE SEQUENCE</scope>
    <source>
        <strain evidence="11">GSL018</strain>
    </source>
</reference>
<feature type="compositionally biased region" description="Basic and acidic residues" evidence="7">
    <location>
        <begin position="1"/>
        <end position="10"/>
    </location>
</feature>
<dbReference type="SMART" id="SM00487">
    <property type="entry name" value="DEXDc"/>
    <property type="match status" value="1"/>
</dbReference>
<dbReference type="InterPro" id="IPR049730">
    <property type="entry name" value="SNF2/RAD54-like_C"/>
</dbReference>
<evidence type="ECO:0000256" key="4">
    <source>
        <dbReference type="ARBA" id="ARBA00022806"/>
    </source>
</evidence>
<dbReference type="Gene3D" id="3.40.50.300">
    <property type="entry name" value="P-loop containing nucleotide triphosphate hydrolases"/>
    <property type="match status" value="1"/>
</dbReference>
<keyword evidence="2" id="KW-0547">Nucleotide-binding</keyword>
<accession>A0A061R4U2</accession>
<evidence type="ECO:0000256" key="2">
    <source>
        <dbReference type="ARBA" id="ARBA00022741"/>
    </source>
</evidence>
<feature type="compositionally biased region" description="Basic and acidic residues" evidence="7">
    <location>
        <begin position="559"/>
        <end position="570"/>
    </location>
</feature>
<dbReference type="CDD" id="cd18008">
    <property type="entry name" value="DEXDc_SHPRH-like"/>
    <property type="match status" value="1"/>
</dbReference>
<comment type="similarity">
    <text evidence="1">Belongs to the SNF2/RAD54 helicase family. RAD16 subfamily.</text>
</comment>
<protein>
    <submittedName>
        <fullName evidence="11">DNA repair protein RAD16</fullName>
    </submittedName>
</protein>
<keyword evidence="6" id="KW-0862">Zinc</keyword>
<feature type="compositionally biased region" description="Basic residues" evidence="7">
    <location>
        <begin position="177"/>
        <end position="196"/>
    </location>
</feature>
<keyword evidence="5" id="KW-0067">ATP-binding</keyword>
<dbReference type="InterPro" id="IPR014001">
    <property type="entry name" value="Helicase_ATP-bd"/>
</dbReference>
<dbReference type="SUPFAM" id="SSF52540">
    <property type="entry name" value="P-loop containing nucleoside triphosphate hydrolases"/>
    <property type="match status" value="2"/>
</dbReference>
<dbReference type="GO" id="GO:0008094">
    <property type="term" value="F:ATP-dependent activity, acting on DNA"/>
    <property type="evidence" value="ECO:0007669"/>
    <property type="project" value="TreeGrafter"/>
</dbReference>
<dbReference type="Gene3D" id="3.40.50.10810">
    <property type="entry name" value="Tandem AAA-ATPase domain"/>
    <property type="match status" value="3"/>
</dbReference>
<feature type="compositionally biased region" description="Basic residues" evidence="7">
    <location>
        <begin position="530"/>
        <end position="544"/>
    </location>
</feature>
<dbReference type="GO" id="GO:0004386">
    <property type="term" value="F:helicase activity"/>
    <property type="evidence" value="ECO:0007669"/>
    <property type="project" value="UniProtKB-KW"/>
</dbReference>
<evidence type="ECO:0000256" key="5">
    <source>
        <dbReference type="ARBA" id="ARBA00022840"/>
    </source>
</evidence>
<feature type="domain" description="Helicase ATP-binding" evidence="9">
    <location>
        <begin position="628"/>
        <end position="683"/>
    </location>
</feature>
<sequence>MVKTRQERRSANSGASLDEDLRKDHPQSGKRITRSKARKEDPIIEDDNPMSQEKIRTTRNKLRRTGPPSGTSKKTVSSDGVTEGAKTASSSRSSQTAMDKRGTSSTSTPMSRKVPEPKVAAGSASRKRRRLSPSEDESDSDYVAEEEDEAEEQEDDNAEEEAEADETSGSESEQLPRRGRGRGGRKGGGWRRHPGWRRAVGPKNSDGPDWGPHGTEGDAAADAITGDDEGEFMPDGTRRKMPEMEAAPELLMPLLPYQKEFLGWAVNQERGSIRGGLLADEMGMGKTIQAISLILTHREDGALNVRSSGHQSSAPNEIRRRAERPKISISLNPPAAGASASPAAEARAAETAPAPPPPAAVSEEGATDAAAGAPEGTAAVHVAQAAEFCRATLVVCPMVAIIQWSSEIARYCLAGSVRVVVYHGAKRGSLTLEQLRSADVVLTTYGTLETEHRTYMQQEKVECEFCGKKFQVERLQVHLKYFCGPWAQKTEAQAKQKKKGPTGRQSQRASIDGTDDSDAEDSDTPAKGKLAGKKRTPAKGKGKAAKAAAAAAASSAAEDNTKGGKAEAKGGGRRRWGHKRQRGAGADATDWSDYSWKEAAADMVRRANEASAKAKPVEGCSVLHQVAWRRIILDEGHSIKDRRSSTAKAVFALTSKYRWALSGTPLQNRVSELYSLVRFLRIMPYSYYFCRKCECHSLDYCFFKNPGQCDHCEHTPMQHFCWWNNKIANPIKTYGFEGKGGAAMQLLRTEVLPKILLRRTKVQCADELSLPPRTVVIRKHRFDVREQDYYESLYTQSQAAFSTYVNAGTVVNNYAHIFDLLIRLRQAVNHPYLVVYSSTGGTKAGAELAPLPPEGAEASGAAKDKGLDQTACAICHDPPEEPLAAACGDVFCRACIADFVEGAPSSAACPACKKPLTVDLSGKSSAAPVKVSKGRSSILDRIDKSSFQSSTKIEAVREEIHDMLQRDPSAKCIIFSQFTSMLDLVHFRLNQVGIRSVKLLGSMSIQQRDRYINEFTEDPQVKCFLMSLKAGGVALNLTAASHVILMDPWWNPAVEQQAQDRIHRLGQYRPIRVTRLIIGGTIEERILKLQEKKQLIFEGTVGKDSAALGRLTEADLRFLFG</sequence>
<dbReference type="InterPro" id="IPR001841">
    <property type="entry name" value="Znf_RING"/>
</dbReference>
<feature type="compositionally biased region" description="Acidic residues" evidence="7">
    <location>
        <begin position="513"/>
        <end position="523"/>
    </location>
</feature>
<evidence type="ECO:0000259" key="10">
    <source>
        <dbReference type="PROSITE" id="PS51194"/>
    </source>
</evidence>
<organism evidence="11">
    <name type="scientific">Tetraselmis sp. GSL018</name>
    <dbReference type="NCBI Taxonomy" id="582737"/>
    <lineage>
        <taxon>Eukaryota</taxon>
        <taxon>Viridiplantae</taxon>
        <taxon>Chlorophyta</taxon>
        <taxon>core chlorophytes</taxon>
        <taxon>Chlorodendrophyceae</taxon>
        <taxon>Chlorodendrales</taxon>
        <taxon>Chlorodendraceae</taxon>
        <taxon>Tetraselmis</taxon>
    </lineage>
</organism>
<dbReference type="Gene3D" id="3.30.40.10">
    <property type="entry name" value="Zinc/RING finger domain, C3HC4 (zinc finger)"/>
    <property type="match status" value="1"/>
</dbReference>